<keyword evidence="1" id="KW-0813">Transport</keyword>
<dbReference type="SUPFAM" id="SSF52540">
    <property type="entry name" value="P-loop containing nucleoside triphosphate hydrolases"/>
    <property type="match status" value="1"/>
</dbReference>
<evidence type="ECO:0000259" key="4">
    <source>
        <dbReference type="PROSITE" id="PS50893"/>
    </source>
</evidence>
<evidence type="ECO:0000313" key="6">
    <source>
        <dbReference type="Proteomes" id="UP000562254"/>
    </source>
</evidence>
<dbReference type="FunFam" id="3.40.50.300:FF:000425">
    <property type="entry name" value="Probable ABC transporter, ATP-binding subunit"/>
    <property type="match status" value="1"/>
</dbReference>
<name>A0A840Y2R1_9PROT</name>
<feature type="domain" description="ABC transporter" evidence="4">
    <location>
        <begin position="5"/>
        <end position="237"/>
    </location>
</feature>
<dbReference type="GO" id="GO:0005524">
    <property type="term" value="F:ATP binding"/>
    <property type="evidence" value="ECO:0007669"/>
    <property type="project" value="UniProtKB-KW"/>
</dbReference>
<dbReference type="EMBL" id="JACIJE010000001">
    <property type="protein sequence ID" value="MBB5688164.1"/>
    <property type="molecule type" value="Genomic_DNA"/>
</dbReference>
<evidence type="ECO:0000256" key="3">
    <source>
        <dbReference type="ARBA" id="ARBA00022840"/>
    </source>
</evidence>
<dbReference type="InterPro" id="IPR013611">
    <property type="entry name" value="Transp-assoc_OB_typ2"/>
</dbReference>
<keyword evidence="6" id="KW-1185">Reference proteome</keyword>
<dbReference type="PANTHER" id="PTHR42781:SF4">
    <property type="entry name" value="SPERMIDINE_PUTRESCINE IMPORT ATP-BINDING PROTEIN POTA"/>
    <property type="match status" value="1"/>
</dbReference>
<reference evidence="5 6" key="1">
    <citation type="submission" date="2020-08" db="EMBL/GenBank/DDBJ databases">
        <title>Genomic Encyclopedia of Type Strains, Phase IV (KMG-IV): sequencing the most valuable type-strain genomes for metagenomic binning, comparative biology and taxonomic classification.</title>
        <authorList>
            <person name="Goeker M."/>
        </authorList>
    </citation>
    <scope>NUCLEOTIDE SEQUENCE [LARGE SCALE GENOMIC DNA]</scope>
    <source>
        <strain evidence="5 6">DSM 25895</strain>
    </source>
</reference>
<dbReference type="RefSeq" id="WP_184480545.1">
    <property type="nucleotide sequence ID" value="NZ_JAAEDJ010000047.1"/>
</dbReference>
<keyword evidence="2" id="KW-0547">Nucleotide-binding</keyword>
<dbReference type="GO" id="GO:0022857">
    <property type="term" value="F:transmembrane transporter activity"/>
    <property type="evidence" value="ECO:0007669"/>
    <property type="project" value="InterPro"/>
</dbReference>
<gene>
    <name evidence="5" type="ORF">FHS88_000274</name>
</gene>
<evidence type="ECO:0000313" key="5">
    <source>
        <dbReference type="EMBL" id="MBB5688164.1"/>
    </source>
</evidence>
<evidence type="ECO:0000256" key="2">
    <source>
        <dbReference type="ARBA" id="ARBA00022741"/>
    </source>
</evidence>
<dbReference type="PROSITE" id="PS00211">
    <property type="entry name" value="ABC_TRANSPORTER_1"/>
    <property type="match status" value="1"/>
</dbReference>
<comment type="caution">
    <text evidence="5">The sequence shown here is derived from an EMBL/GenBank/DDBJ whole genome shotgun (WGS) entry which is preliminary data.</text>
</comment>
<protein>
    <submittedName>
        <fullName evidence="5">Putative spermidine/putrescine transport system ATP-binding protein</fullName>
    </submittedName>
</protein>
<evidence type="ECO:0000256" key="1">
    <source>
        <dbReference type="ARBA" id="ARBA00022448"/>
    </source>
</evidence>
<dbReference type="InterPro" id="IPR050093">
    <property type="entry name" value="ABC_SmlMolc_Importer"/>
</dbReference>
<dbReference type="SMART" id="SM00382">
    <property type="entry name" value="AAA"/>
    <property type="match status" value="1"/>
</dbReference>
<dbReference type="InterPro" id="IPR017871">
    <property type="entry name" value="ABC_transporter-like_CS"/>
</dbReference>
<dbReference type="Gene3D" id="3.40.50.300">
    <property type="entry name" value="P-loop containing nucleotide triphosphate hydrolases"/>
    <property type="match status" value="1"/>
</dbReference>
<dbReference type="Pfam" id="PF00005">
    <property type="entry name" value="ABC_tran"/>
    <property type="match status" value="1"/>
</dbReference>
<dbReference type="PROSITE" id="PS50893">
    <property type="entry name" value="ABC_TRANSPORTER_2"/>
    <property type="match status" value="1"/>
</dbReference>
<sequence length="318" mass="33961">MSISARLEACARTFADGTVGLHPTTLDFPAGSVTALLGPSGCGKTTTLRLLAGLAAPDRGGRVLFDGQDVTRLPVEKRGIGMVFQGYALFPNRDVAGNIGFGLEVRGVSRAERDRRVAEMLRLTRLEGLASRRIDQLSGGQRQRVALARALAPAPGLLLLDEPFGALDARLRDTLRGELAALLEALGVTAVFVTHDQAEAMALGRRIVVMEAGRVAQTGTPEEVYRRPSTRFVGQFLGTLNHLGQDRFCRPEALRVDPGGAIPATVRACFFEGGRYRVIALPEGGDSEITFEIAASPPMPGSRLRLAVEAEAVLRLPA</sequence>
<proteinExistence type="predicted"/>
<dbReference type="GO" id="GO:0043190">
    <property type="term" value="C:ATP-binding cassette (ABC) transporter complex"/>
    <property type="evidence" value="ECO:0007669"/>
    <property type="project" value="InterPro"/>
</dbReference>
<dbReference type="InterPro" id="IPR003439">
    <property type="entry name" value="ABC_transporter-like_ATP-bd"/>
</dbReference>
<dbReference type="GO" id="GO:0016887">
    <property type="term" value="F:ATP hydrolysis activity"/>
    <property type="evidence" value="ECO:0007669"/>
    <property type="project" value="InterPro"/>
</dbReference>
<dbReference type="InterPro" id="IPR003593">
    <property type="entry name" value="AAA+_ATPase"/>
</dbReference>
<organism evidence="5 6">
    <name type="scientific">Neoroseomonas alkaliterrae</name>
    <dbReference type="NCBI Taxonomy" id="1452450"/>
    <lineage>
        <taxon>Bacteria</taxon>
        <taxon>Pseudomonadati</taxon>
        <taxon>Pseudomonadota</taxon>
        <taxon>Alphaproteobacteria</taxon>
        <taxon>Acetobacterales</taxon>
        <taxon>Acetobacteraceae</taxon>
        <taxon>Neoroseomonas</taxon>
    </lineage>
</organism>
<dbReference type="GO" id="GO:0015697">
    <property type="term" value="P:quaternary ammonium group transport"/>
    <property type="evidence" value="ECO:0007669"/>
    <property type="project" value="UniProtKB-ARBA"/>
</dbReference>
<dbReference type="AlphaFoldDB" id="A0A840Y2R1"/>
<accession>A0A840Y2R1</accession>
<keyword evidence="3 5" id="KW-0067">ATP-binding</keyword>
<dbReference type="InterPro" id="IPR027417">
    <property type="entry name" value="P-loop_NTPase"/>
</dbReference>
<dbReference type="PANTHER" id="PTHR42781">
    <property type="entry name" value="SPERMIDINE/PUTRESCINE IMPORT ATP-BINDING PROTEIN POTA"/>
    <property type="match status" value="1"/>
</dbReference>
<dbReference type="Proteomes" id="UP000562254">
    <property type="component" value="Unassembled WGS sequence"/>
</dbReference>
<dbReference type="Pfam" id="PF08402">
    <property type="entry name" value="TOBE_2"/>
    <property type="match status" value="1"/>
</dbReference>